<proteinExistence type="predicted"/>
<evidence type="ECO:0000313" key="4">
    <source>
        <dbReference type="Proteomes" id="UP001560573"/>
    </source>
</evidence>
<reference evidence="3 4" key="1">
    <citation type="submission" date="2023-07" db="EMBL/GenBank/DDBJ databases">
        <authorList>
            <person name="Lian W.-H."/>
        </authorList>
    </citation>
    <scope>NUCLEOTIDE SEQUENCE [LARGE SCALE GENOMIC DNA]</scope>
    <source>
        <strain evidence="3 4">SYSU DXS3180</strain>
    </source>
</reference>
<evidence type="ECO:0000313" key="3">
    <source>
        <dbReference type="EMBL" id="MEX6686326.1"/>
    </source>
</evidence>
<protein>
    <submittedName>
        <fullName evidence="3">Uncharacterized protein</fullName>
    </submittedName>
</protein>
<organism evidence="3 4">
    <name type="scientific">Danxiaibacter flavus</name>
    <dbReference type="NCBI Taxonomy" id="3049108"/>
    <lineage>
        <taxon>Bacteria</taxon>
        <taxon>Pseudomonadati</taxon>
        <taxon>Bacteroidota</taxon>
        <taxon>Chitinophagia</taxon>
        <taxon>Chitinophagales</taxon>
        <taxon>Chitinophagaceae</taxon>
        <taxon>Danxiaibacter</taxon>
    </lineage>
</organism>
<feature type="region of interest" description="Disordered" evidence="1">
    <location>
        <begin position="24"/>
        <end position="50"/>
    </location>
</feature>
<comment type="caution">
    <text evidence="3">The sequence shown here is derived from an EMBL/GenBank/DDBJ whole genome shotgun (WGS) entry which is preliminary data.</text>
</comment>
<name>A0ABV3ZB58_9BACT</name>
<dbReference type="RefSeq" id="WP_369327719.1">
    <property type="nucleotide sequence ID" value="NZ_JAULBC010000001.1"/>
</dbReference>
<dbReference type="EMBL" id="JAULBC010000001">
    <property type="protein sequence ID" value="MEX6686326.1"/>
    <property type="molecule type" value="Genomic_DNA"/>
</dbReference>
<keyword evidence="2" id="KW-0732">Signal</keyword>
<dbReference type="PROSITE" id="PS51257">
    <property type="entry name" value="PROKAR_LIPOPROTEIN"/>
    <property type="match status" value="1"/>
</dbReference>
<evidence type="ECO:0000256" key="1">
    <source>
        <dbReference type="SAM" id="MobiDB-lite"/>
    </source>
</evidence>
<accession>A0ABV3ZB58</accession>
<sequence>MYKLLTASLFASLLFISCQKEVSNGSGPTPGGGPDTTTNPPTSKDTSFQPATKDSYWAYKSTSTDSDTTSADTLRATGNTKDFNGHTYDIFSGSLDGTGSASESYMRTDGDGNMYLLSDISDTALGANTLEILYTNTKQNAGYTWTYSGGNISGLPLTFNGKILEKNITKDVQGKTYTNVIHSQVTAGFTVVLQTITLLTYDVYVAQGVGIIKIDTKVTTGTLKALFDQLEALGQDLSQYQDLIDSLGTADITITSELAGYEIK</sequence>
<dbReference type="Proteomes" id="UP001560573">
    <property type="component" value="Unassembled WGS sequence"/>
</dbReference>
<keyword evidence="4" id="KW-1185">Reference proteome</keyword>
<gene>
    <name evidence="3" type="ORF">QTN47_02405</name>
</gene>
<evidence type="ECO:0000256" key="2">
    <source>
        <dbReference type="SAM" id="SignalP"/>
    </source>
</evidence>
<feature type="chain" id="PRO_5046947786" evidence="2">
    <location>
        <begin position="21"/>
        <end position="264"/>
    </location>
</feature>
<feature type="signal peptide" evidence="2">
    <location>
        <begin position="1"/>
        <end position="20"/>
    </location>
</feature>